<evidence type="ECO:0000313" key="2">
    <source>
        <dbReference type="EMBL" id="WQF84974.1"/>
    </source>
</evidence>
<dbReference type="Proteomes" id="UP001322277">
    <property type="component" value="Chromosome 6"/>
</dbReference>
<accession>A0AAX4INK1</accession>
<dbReference type="EMBL" id="CP137310">
    <property type="protein sequence ID" value="WQF84974.1"/>
    <property type="molecule type" value="Genomic_DNA"/>
</dbReference>
<protein>
    <submittedName>
        <fullName evidence="2">Uncharacterized protein</fullName>
    </submittedName>
</protein>
<feature type="compositionally biased region" description="Polar residues" evidence="1">
    <location>
        <begin position="42"/>
        <end position="52"/>
    </location>
</feature>
<evidence type="ECO:0000256" key="1">
    <source>
        <dbReference type="SAM" id="MobiDB-lite"/>
    </source>
</evidence>
<dbReference type="RefSeq" id="XP_062782197.1">
    <property type="nucleotide sequence ID" value="XM_062926146.1"/>
</dbReference>
<feature type="region of interest" description="Disordered" evidence="1">
    <location>
        <begin position="1"/>
        <end position="52"/>
    </location>
</feature>
<evidence type="ECO:0000313" key="3">
    <source>
        <dbReference type="Proteomes" id="UP001322277"/>
    </source>
</evidence>
<reference evidence="3" key="1">
    <citation type="journal article" date="2023" name="bioRxiv">
        <title>Complete genome of the Medicago anthracnose fungus, Colletotrichum destructivum, reveals a mini-chromosome-like region within a core chromosome.</title>
        <authorList>
            <person name="Lapalu N."/>
            <person name="Simon A."/>
            <person name="Lu A."/>
            <person name="Plaumann P.-L."/>
            <person name="Amselem J."/>
            <person name="Pigne S."/>
            <person name="Auger A."/>
            <person name="Koch C."/>
            <person name="Dallery J.-F."/>
            <person name="O'Connell R.J."/>
        </authorList>
    </citation>
    <scope>NUCLEOTIDE SEQUENCE [LARGE SCALE GENOMIC DNA]</scope>
    <source>
        <strain evidence="3">CBS 520.97</strain>
    </source>
</reference>
<sequence length="253" mass="26626">MAELGETLHGLEADGRQTESSPGAGRVSKCHPHKPESEFVNPKTTAIPSSSRGILLESRPKPRGQFVSGVFGVCFSAAGAIDGRSQTVLKGVASSQTGPSTGVMPKAVIEGVDLGIDTAAGRFSGSVAPSCGGGDNKRNKVYGCDVPDHRPPPATGQRCTDAGCKVVGNETGALATGEGDKSLAWKRARIEGVWMGFAWYPDSRQNLTWPVWLASRSGVPWPGQLRSEKGERKGQGDLQLHPALANVQSQLWP</sequence>
<dbReference type="GeneID" id="87946490"/>
<organism evidence="2 3">
    <name type="scientific">Colletotrichum destructivum</name>
    <dbReference type="NCBI Taxonomy" id="34406"/>
    <lineage>
        <taxon>Eukaryota</taxon>
        <taxon>Fungi</taxon>
        <taxon>Dikarya</taxon>
        <taxon>Ascomycota</taxon>
        <taxon>Pezizomycotina</taxon>
        <taxon>Sordariomycetes</taxon>
        <taxon>Hypocreomycetidae</taxon>
        <taxon>Glomerellales</taxon>
        <taxon>Glomerellaceae</taxon>
        <taxon>Colletotrichum</taxon>
        <taxon>Colletotrichum destructivum species complex</taxon>
    </lineage>
</organism>
<dbReference type="AlphaFoldDB" id="A0AAX4INK1"/>
<gene>
    <name evidence="2" type="ORF">CDEST_09988</name>
</gene>
<name>A0AAX4INK1_9PEZI</name>
<keyword evidence="3" id="KW-1185">Reference proteome</keyword>
<dbReference type="KEGG" id="cdet:87946490"/>
<proteinExistence type="predicted"/>